<dbReference type="PROSITE" id="PS50110">
    <property type="entry name" value="RESPONSE_REGULATORY"/>
    <property type="match status" value="1"/>
</dbReference>
<dbReference type="SMART" id="SM00448">
    <property type="entry name" value="REC"/>
    <property type="match status" value="1"/>
</dbReference>
<reference evidence="7" key="1">
    <citation type="journal article" date="2019" name="Int. J. Syst. Evol. Microbiol.">
        <title>The Global Catalogue of Microorganisms (GCM) 10K type strain sequencing project: providing services to taxonomists for standard genome sequencing and annotation.</title>
        <authorList>
            <consortium name="The Broad Institute Genomics Platform"/>
            <consortium name="The Broad Institute Genome Sequencing Center for Infectious Disease"/>
            <person name="Wu L."/>
            <person name="Ma J."/>
        </authorList>
    </citation>
    <scope>NUCLEOTIDE SEQUENCE [LARGE SCALE GENOMIC DNA]</scope>
    <source>
        <strain evidence="7">CCUG 30340</strain>
    </source>
</reference>
<comment type="caution">
    <text evidence="6">The sequence shown here is derived from an EMBL/GenBank/DDBJ whole genome shotgun (WGS) entry which is preliminary data.</text>
</comment>
<feature type="domain" description="HTH luxR-type" evidence="4">
    <location>
        <begin position="168"/>
        <end position="233"/>
    </location>
</feature>
<dbReference type="EMBL" id="JBHSHD010000010">
    <property type="protein sequence ID" value="MFC4821757.1"/>
    <property type="molecule type" value="Genomic_DNA"/>
</dbReference>
<evidence type="ECO:0000256" key="2">
    <source>
        <dbReference type="ARBA" id="ARBA00023125"/>
    </source>
</evidence>
<dbReference type="Gene3D" id="3.40.50.2300">
    <property type="match status" value="1"/>
</dbReference>
<sequence length="238" mass="25767">MRTEDPVLAAHDSTTTAPFADAGAAATPRARLLLVDDHAIVREGLVSLFEEEADIVVAGEVDSAQAALAFVGRHAVDVVVLDLRMPGLPAPDAVRALLDARPELRIMILTSFFEDHEVHAVLSAGAHGFLLKDASRDEILAAIRHVAAGESWIHRPVQARLLQLLRRGSREEETLTQRERQVLALLGQGLSNKRIANALGITEGTVKSYLRQLFPKIGATDRLQAALHARGLRGNDGR</sequence>
<protein>
    <submittedName>
        <fullName evidence="6">Response regulator</fullName>
    </submittedName>
</protein>
<dbReference type="Pfam" id="PF00072">
    <property type="entry name" value="Response_reg"/>
    <property type="match status" value="1"/>
</dbReference>
<dbReference type="InterPro" id="IPR000792">
    <property type="entry name" value="Tscrpt_reg_LuxR_C"/>
</dbReference>
<dbReference type="PROSITE" id="PS50043">
    <property type="entry name" value="HTH_LUXR_2"/>
    <property type="match status" value="1"/>
</dbReference>
<keyword evidence="7" id="KW-1185">Reference proteome</keyword>
<dbReference type="InterPro" id="IPR058245">
    <property type="entry name" value="NreC/VraR/RcsB-like_REC"/>
</dbReference>
<keyword evidence="1 3" id="KW-0597">Phosphoprotein</keyword>
<feature type="domain" description="Response regulatory" evidence="5">
    <location>
        <begin position="31"/>
        <end position="147"/>
    </location>
</feature>
<dbReference type="InterPro" id="IPR016032">
    <property type="entry name" value="Sig_transdc_resp-reg_C-effctor"/>
</dbReference>
<dbReference type="SUPFAM" id="SSF52172">
    <property type="entry name" value="CheY-like"/>
    <property type="match status" value="1"/>
</dbReference>
<dbReference type="RefSeq" id="WP_380022027.1">
    <property type="nucleotide sequence ID" value="NZ_JBHSHD010000010.1"/>
</dbReference>
<dbReference type="CDD" id="cd17535">
    <property type="entry name" value="REC_NarL-like"/>
    <property type="match status" value="1"/>
</dbReference>
<dbReference type="CDD" id="cd06170">
    <property type="entry name" value="LuxR_C_like"/>
    <property type="match status" value="1"/>
</dbReference>
<dbReference type="SMART" id="SM00421">
    <property type="entry name" value="HTH_LUXR"/>
    <property type="match status" value="1"/>
</dbReference>
<dbReference type="InterPro" id="IPR039420">
    <property type="entry name" value="WalR-like"/>
</dbReference>
<dbReference type="Pfam" id="PF00196">
    <property type="entry name" value="GerE"/>
    <property type="match status" value="1"/>
</dbReference>
<evidence type="ECO:0000313" key="7">
    <source>
        <dbReference type="Proteomes" id="UP001595886"/>
    </source>
</evidence>
<dbReference type="InterPro" id="IPR001789">
    <property type="entry name" value="Sig_transdc_resp-reg_receiver"/>
</dbReference>
<feature type="modified residue" description="4-aspartylphosphate" evidence="3">
    <location>
        <position position="82"/>
    </location>
</feature>
<evidence type="ECO:0000256" key="3">
    <source>
        <dbReference type="PROSITE-ProRule" id="PRU00169"/>
    </source>
</evidence>
<evidence type="ECO:0000256" key="1">
    <source>
        <dbReference type="ARBA" id="ARBA00022553"/>
    </source>
</evidence>
<organism evidence="6 7">
    <name type="scientific">Dokdonella ginsengisoli</name>
    <dbReference type="NCBI Taxonomy" id="363846"/>
    <lineage>
        <taxon>Bacteria</taxon>
        <taxon>Pseudomonadati</taxon>
        <taxon>Pseudomonadota</taxon>
        <taxon>Gammaproteobacteria</taxon>
        <taxon>Lysobacterales</taxon>
        <taxon>Rhodanobacteraceae</taxon>
        <taxon>Dokdonella</taxon>
    </lineage>
</organism>
<gene>
    <name evidence="6" type="ORF">ACFO6Q_15625</name>
</gene>
<proteinExistence type="predicted"/>
<dbReference type="PRINTS" id="PR00038">
    <property type="entry name" value="HTHLUXR"/>
</dbReference>
<accession>A0ABV9R1W3</accession>
<evidence type="ECO:0000259" key="5">
    <source>
        <dbReference type="PROSITE" id="PS50110"/>
    </source>
</evidence>
<dbReference type="Proteomes" id="UP001595886">
    <property type="component" value="Unassembled WGS sequence"/>
</dbReference>
<name>A0ABV9R1W3_9GAMM</name>
<keyword evidence="2" id="KW-0238">DNA-binding</keyword>
<dbReference type="PANTHER" id="PTHR43214">
    <property type="entry name" value="TWO-COMPONENT RESPONSE REGULATOR"/>
    <property type="match status" value="1"/>
</dbReference>
<dbReference type="InterPro" id="IPR011006">
    <property type="entry name" value="CheY-like_superfamily"/>
</dbReference>
<evidence type="ECO:0000313" key="6">
    <source>
        <dbReference type="EMBL" id="MFC4821757.1"/>
    </source>
</evidence>
<evidence type="ECO:0000259" key="4">
    <source>
        <dbReference type="PROSITE" id="PS50043"/>
    </source>
</evidence>
<dbReference type="SUPFAM" id="SSF46894">
    <property type="entry name" value="C-terminal effector domain of the bipartite response regulators"/>
    <property type="match status" value="1"/>
</dbReference>